<dbReference type="CDD" id="cd07377">
    <property type="entry name" value="WHTH_GntR"/>
    <property type="match status" value="1"/>
</dbReference>
<dbReference type="OrthoDB" id="3267569at2"/>
<keyword evidence="1" id="KW-0805">Transcription regulation</keyword>
<dbReference type="Pfam" id="PF07729">
    <property type="entry name" value="FCD"/>
    <property type="match status" value="1"/>
</dbReference>
<evidence type="ECO:0000259" key="5">
    <source>
        <dbReference type="PROSITE" id="PS50949"/>
    </source>
</evidence>
<dbReference type="GO" id="GO:0003700">
    <property type="term" value="F:DNA-binding transcription factor activity"/>
    <property type="evidence" value="ECO:0007669"/>
    <property type="project" value="InterPro"/>
</dbReference>
<comment type="caution">
    <text evidence="6">The sequence shown here is derived from an EMBL/GenBank/DDBJ whole genome shotgun (WGS) entry which is preliminary data.</text>
</comment>
<feature type="domain" description="HTH gntR-type" evidence="5">
    <location>
        <begin position="13"/>
        <end position="80"/>
    </location>
</feature>
<evidence type="ECO:0000313" key="7">
    <source>
        <dbReference type="Proteomes" id="UP000294071"/>
    </source>
</evidence>
<dbReference type="InterPro" id="IPR000524">
    <property type="entry name" value="Tscrpt_reg_HTH_GntR"/>
</dbReference>
<sequence>MPVPASEASIRPSLLRDTVHDRLRDAIVDGTLAPGEVVRDTELASWLGVSRTPVREALLRLGETGLVRAAPGRSTVVAEIDLGEVRAAHAVVASMHRLAVAEAVTRLTPADLGRMREANDRFARAIDDRDTDAALAADDDFHAVAVDVSANRALATVLDQFSPVVRRLERRRFASLAGAESVTLHDRLVAACEAGDVDAAAEVAFRTWQNLAALIPEPPSGTEPDTEPDTDAPTTQQQETP</sequence>
<dbReference type="Pfam" id="PF00392">
    <property type="entry name" value="GntR"/>
    <property type="match status" value="1"/>
</dbReference>
<evidence type="ECO:0000256" key="1">
    <source>
        <dbReference type="ARBA" id="ARBA00023015"/>
    </source>
</evidence>
<feature type="compositionally biased region" description="Low complexity" evidence="4">
    <location>
        <begin position="231"/>
        <end position="241"/>
    </location>
</feature>
<feature type="region of interest" description="Disordered" evidence="4">
    <location>
        <begin position="214"/>
        <end position="241"/>
    </location>
</feature>
<dbReference type="RefSeq" id="WP_129397804.1">
    <property type="nucleotide sequence ID" value="NZ_SDWT01000001.1"/>
</dbReference>
<evidence type="ECO:0000256" key="2">
    <source>
        <dbReference type="ARBA" id="ARBA00023125"/>
    </source>
</evidence>
<dbReference type="SUPFAM" id="SSF48008">
    <property type="entry name" value="GntR ligand-binding domain-like"/>
    <property type="match status" value="1"/>
</dbReference>
<dbReference type="AlphaFoldDB" id="A0A4Q2RZ02"/>
<evidence type="ECO:0000313" key="6">
    <source>
        <dbReference type="EMBL" id="RYB92893.1"/>
    </source>
</evidence>
<dbReference type="SMART" id="SM00345">
    <property type="entry name" value="HTH_GNTR"/>
    <property type="match status" value="1"/>
</dbReference>
<dbReference type="Gene3D" id="1.10.10.10">
    <property type="entry name" value="Winged helix-like DNA-binding domain superfamily/Winged helix DNA-binding domain"/>
    <property type="match status" value="1"/>
</dbReference>
<dbReference type="GO" id="GO:0003677">
    <property type="term" value="F:DNA binding"/>
    <property type="evidence" value="ECO:0007669"/>
    <property type="project" value="UniProtKB-KW"/>
</dbReference>
<keyword evidence="2" id="KW-0238">DNA-binding</keyword>
<dbReference type="PRINTS" id="PR00035">
    <property type="entry name" value="HTHGNTR"/>
</dbReference>
<dbReference type="Proteomes" id="UP000294071">
    <property type="component" value="Unassembled WGS sequence"/>
</dbReference>
<dbReference type="InterPro" id="IPR011711">
    <property type="entry name" value="GntR_C"/>
</dbReference>
<keyword evidence="7" id="KW-1185">Reference proteome</keyword>
<gene>
    <name evidence="6" type="ORF">EUA93_00105</name>
</gene>
<dbReference type="InterPro" id="IPR036388">
    <property type="entry name" value="WH-like_DNA-bd_sf"/>
</dbReference>
<evidence type="ECO:0000256" key="3">
    <source>
        <dbReference type="ARBA" id="ARBA00023163"/>
    </source>
</evidence>
<dbReference type="PANTHER" id="PTHR43537">
    <property type="entry name" value="TRANSCRIPTIONAL REGULATOR, GNTR FAMILY"/>
    <property type="match status" value="1"/>
</dbReference>
<dbReference type="PROSITE" id="PS50949">
    <property type="entry name" value="HTH_GNTR"/>
    <property type="match status" value="1"/>
</dbReference>
<name>A0A4Q2RZ02_9ACTN</name>
<dbReference type="SUPFAM" id="SSF46785">
    <property type="entry name" value="Winged helix' DNA-binding domain"/>
    <property type="match status" value="1"/>
</dbReference>
<evidence type="ECO:0000256" key="4">
    <source>
        <dbReference type="SAM" id="MobiDB-lite"/>
    </source>
</evidence>
<dbReference type="SMART" id="SM00895">
    <property type="entry name" value="FCD"/>
    <property type="match status" value="1"/>
</dbReference>
<proteinExistence type="predicted"/>
<dbReference type="InterPro" id="IPR008920">
    <property type="entry name" value="TF_FadR/GntR_C"/>
</dbReference>
<dbReference type="InterPro" id="IPR036390">
    <property type="entry name" value="WH_DNA-bd_sf"/>
</dbReference>
<dbReference type="Gene3D" id="1.20.120.530">
    <property type="entry name" value="GntR ligand-binding domain-like"/>
    <property type="match status" value="1"/>
</dbReference>
<dbReference type="PANTHER" id="PTHR43537:SF5">
    <property type="entry name" value="UXU OPERON TRANSCRIPTIONAL REGULATOR"/>
    <property type="match status" value="1"/>
</dbReference>
<keyword evidence="3" id="KW-0804">Transcription</keyword>
<dbReference type="EMBL" id="SDWT01000001">
    <property type="protein sequence ID" value="RYB92893.1"/>
    <property type="molecule type" value="Genomic_DNA"/>
</dbReference>
<accession>A0A4Q2RZ02</accession>
<protein>
    <submittedName>
        <fullName evidence="6">GntR family transcriptional regulator</fullName>
    </submittedName>
</protein>
<organism evidence="6 7">
    <name type="scientific">Nocardioides oleivorans</name>
    <dbReference type="NCBI Taxonomy" id="273676"/>
    <lineage>
        <taxon>Bacteria</taxon>
        <taxon>Bacillati</taxon>
        <taxon>Actinomycetota</taxon>
        <taxon>Actinomycetes</taxon>
        <taxon>Propionibacteriales</taxon>
        <taxon>Nocardioidaceae</taxon>
        <taxon>Nocardioides</taxon>
    </lineage>
</organism>
<reference evidence="6 7" key="1">
    <citation type="submission" date="2019-01" db="EMBL/GenBank/DDBJ databases">
        <title>Novel species of Nocardioides.</title>
        <authorList>
            <person name="Liu Q."/>
            <person name="Xin Y.-H."/>
        </authorList>
    </citation>
    <scope>NUCLEOTIDE SEQUENCE [LARGE SCALE GENOMIC DNA]</scope>
    <source>
        <strain evidence="6 7">CGMCC 4.6882</strain>
    </source>
</reference>